<evidence type="ECO:0000256" key="1">
    <source>
        <dbReference type="SAM" id="MobiDB-lite"/>
    </source>
</evidence>
<dbReference type="EMBL" id="LR862141">
    <property type="protein sequence ID" value="CAD1821644.1"/>
    <property type="molecule type" value="Genomic_DNA"/>
</dbReference>
<feature type="compositionally biased region" description="Basic and acidic residues" evidence="1">
    <location>
        <begin position="277"/>
        <end position="298"/>
    </location>
</feature>
<gene>
    <name evidence="2" type="ORF">CB5_LOCUS4855</name>
</gene>
<protein>
    <submittedName>
        <fullName evidence="2">Uncharacterized protein</fullName>
    </submittedName>
</protein>
<dbReference type="AlphaFoldDB" id="A0A6V7NTE6"/>
<feature type="compositionally biased region" description="Acidic residues" evidence="1">
    <location>
        <begin position="64"/>
        <end position="81"/>
    </location>
</feature>
<feature type="region of interest" description="Disordered" evidence="1">
    <location>
        <begin position="59"/>
        <end position="81"/>
    </location>
</feature>
<evidence type="ECO:0000313" key="2">
    <source>
        <dbReference type="EMBL" id="CAD1821644.1"/>
    </source>
</evidence>
<name>A0A6V7NTE6_ANACO</name>
<sequence length="298" mass="35394">MSILTETADLETADNVTHAKKHLRLCIRCKAEMMKKNWETIVNAKKKGNEWNELIAFPEKWDDIPDGEDQEEEGSDEASNDIELEVKSVQCKQDMLMQKILHDYYNNRCGERQSRWDYQGRPFGTKPRILGYRPHWQHQTRPRPEPEFEGMTEGDIEFLGRRLVNELGIQPWPRPWERRKILKNHLRTVKVPANVPVDEWHEVEVKPSARWQGPMLMKTQKRGQQRMQAEARQYYEEAKGIRLNVWRCPDEQSYPFRPMRNDYEVGGSSPVPQMKSMIERPTETESEEKMSRRELEDK</sequence>
<feature type="region of interest" description="Disordered" evidence="1">
    <location>
        <begin position="257"/>
        <end position="298"/>
    </location>
</feature>
<reference evidence="2" key="1">
    <citation type="submission" date="2020-07" db="EMBL/GenBank/DDBJ databases">
        <authorList>
            <person name="Lin J."/>
        </authorList>
    </citation>
    <scope>NUCLEOTIDE SEQUENCE</scope>
</reference>
<proteinExistence type="predicted"/>
<accession>A0A6V7NTE6</accession>
<organism evidence="2">
    <name type="scientific">Ananas comosus var. bracteatus</name>
    <name type="common">red pineapple</name>
    <dbReference type="NCBI Taxonomy" id="296719"/>
    <lineage>
        <taxon>Eukaryota</taxon>
        <taxon>Viridiplantae</taxon>
        <taxon>Streptophyta</taxon>
        <taxon>Embryophyta</taxon>
        <taxon>Tracheophyta</taxon>
        <taxon>Spermatophyta</taxon>
        <taxon>Magnoliopsida</taxon>
        <taxon>Liliopsida</taxon>
        <taxon>Poales</taxon>
        <taxon>Bromeliaceae</taxon>
        <taxon>Bromelioideae</taxon>
        <taxon>Ananas</taxon>
    </lineage>
</organism>